<name>A0A7H0LNY1_9SPHN</name>
<dbReference type="InterPro" id="IPR052754">
    <property type="entry name" value="NTPase_KAP_P-loop"/>
</dbReference>
<dbReference type="SUPFAM" id="SSF52540">
    <property type="entry name" value="P-loop containing nucleoside triphosphate hydrolases"/>
    <property type="match status" value="1"/>
</dbReference>
<dbReference type="PANTHER" id="PTHR22674">
    <property type="entry name" value="NTPASE, KAP FAMILY P-LOOP DOMAIN-CONTAINING 1"/>
    <property type="match status" value="1"/>
</dbReference>
<dbReference type="Proteomes" id="UP000516148">
    <property type="component" value="Chromosome"/>
</dbReference>
<dbReference type="PANTHER" id="PTHR22674:SF6">
    <property type="entry name" value="NTPASE KAP FAMILY P-LOOP DOMAIN-CONTAINING PROTEIN 1"/>
    <property type="match status" value="1"/>
</dbReference>
<proteinExistence type="predicted"/>
<dbReference type="InterPro" id="IPR011646">
    <property type="entry name" value="KAP_P-loop"/>
</dbReference>
<feature type="region of interest" description="Disordered" evidence="1">
    <location>
        <begin position="1"/>
        <end position="20"/>
    </location>
</feature>
<sequence length="539" mass="59485">MSNETPNAAEAPGEITADRPRTKLEEDELGYRDFAEAIAAGLASRAGDDGLVIAVHGKWGSGKTSAVNMVVDALAKREAILDEDTRTIVVRFNPWWFSEQKDLTRAFFGELNASIGQKLSVGVRDGLRLIAKKVTGATDLVSAALAWTPAGVLAKPIADAIKAAGEEIPDERSLENVRDDLAKALRNEKRNIVVIIDDVDRLVADEIRQIFRLVKSVADLPRVTYLLVFDRDIAVRALERPSDPDGPEWLEKIVQASFDLPPVAQTDLNRLFVHRLSLIVGDEPVIDVVRWGNILHGAVAPWLRTARDVGRLANAIAMAWPAVKGEVDIPDFIAIETMRLFEPALYRFIRHHPDELTGAEPHHGGREDRDAFGQMLLATVDEHRHSRVKRALPYLFPRLDAIFSNTWHGGDWRQTERERRVSSKRRFPVYFSLGLGDGIISSAEIEAFRTSFDDPAKTRAAVQSFVDAHRRAGGTRASVLLNALMARADDVAVADAEKTGRALLAAADLFLILLMASALRRICRCAGRSHSLSSRCSLS</sequence>
<evidence type="ECO:0000313" key="4">
    <source>
        <dbReference type="Proteomes" id="UP000516148"/>
    </source>
</evidence>
<dbReference type="RefSeq" id="WP_187763665.1">
    <property type="nucleotide sequence ID" value="NZ_CP061038.1"/>
</dbReference>
<dbReference type="Pfam" id="PF07693">
    <property type="entry name" value="KAP_NTPase"/>
    <property type="match status" value="1"/>
</dbReference>
<protein>
    <submittedName>
        <fullName evidence="3">AAA family ATPase</fullName>
    </submittedName>
</protein>
<gene>
    <name evidence="3" type="ORF">H3Z74_09710</name>
</gene>
<evidence type="ECO:0000313" key="3">
    <source>
        <dbReference type="EMBL" id="QNQ11384.1"/>
    </source>
</evidence>
<dbReference type="KEGG" id="spap:H3Z74_09710"/>
<evidence type="ECO:0000259" key="2">
    <source>
        <dbReference type="Pfam" id="PF07693"/>
    </source>
</evidence>
<dbReference type="InterPro" id="IPR027417">
    <property type="entry name" value="P-loop_NTPase"/>
</dbReference>
<dbReference type="AlphaFoldDB" id="A0A7H0LNY1"/>
<reference evidence="3 4" key="1">
    <citation type="submission" date="2020-09" db="EMBL/GenBank/DDBJ databases">
        <title>Sphingomonas sp., a new species isolated from pork steak.</title>
        <authorList>
            <person name="Heidler von Heilborn D."/>
        </authorList>
    </citation>
    <scope>NUCLEOTIDE SEQUENCE [LARGE SCALE GENOMIC DNA]</scope>
    <source>
        <strain evidence="4">S8-3T</strain>
    </source>
</reference>
<keyword evidence="4" id="KW-1185">Reference proteome</keyword>
<evidence type="ECO:0000256" key="1">
    <source>
        <dbReference type="SAM" id="MobiDB-lite"/>
    </source>
</evidence>
<organism evidence="3 4">
    <name type="scientific">Sphingomonas alpina</name>
    <dbReference type="NCBI Taxonomy" id="653931"/>
    <lineage>
        <taxon>Bacteria</taxon>
        <taxon>Pseudomonadati</taxon>
        <taxon>Pseudomonadota</taxon>
        <taxon>Alphaproteobacteria</taxon>
        <taxon>Sphingomonadales</taxon>
        <taxon>Sphingomonadaceae</taxon>
        <taxon>Sphingomonas</taxon>
    </lineage>
</organism>
<feature type="domain" description="KAP NTPase" evidence="2">
    <location>
        <begin position="31"/>
        <end position="317"/>
    </location>
</feature>
<dbReference type="EMBL" id="CP061038">
    <property type="protein sequence ID" value="QNQ11384.1"/>
    <property type="molecule type" value="Genomic_DNA"/>
</dbReference>
<accession>A0A7H0LNY1</accession>
<dbReference type="Gene3D" id="3.40.50.300">
    <property type="entry name" value="P-loop containing nucleotide triphosphate hydrolases"/>
    <property type="match status" value="1"/>
</dbReference>